<sequence>MKKDRVMNEKIKPQGNLRGTARTCTFLGMWSLYALSGAWCMYTLSSLVALKALITLSACVLILATVHIWMSRHNDNLVVLAKIAGPCIVFVAVSYGFLIKSLSVPVVELCIAGIFTFSVGMATAATYYAYCSTKEAQ</sequence>
<protein>
    <submittedName>
        <fullName evidence="2">Uncharacterized protein</fullName>
    </submittedName>
</protein>
<reference evidence="2 3" key="1">
    <citation type="journal article" date="2016" name="Nat. Commun.">
        <title>Thousands of microbial genomes shed light on interconnected biogeochemical processes in an aquifer system.</title>
        <authorList>
            <person name="Anantharaman K."/>
            <person name="Brown C.T."/>
            <person name="Hug L.A."/>
            <person name="Sharon I."/>
            <person name="Castelle C.J."/>
            <person name="Probst A.J."/>
            <person name="Thomas B.C."/>
            <person name="Singh A."/>
            <person name="Wilkins M.J."/>
            <person name="Karaoz U."/>
            <person name="Brodie E.L."/>
            <person name="Williams K.H."/>
            <person name="Hubbard S.S."/>
            <person name="Banfield J.F."/>
        </authorList>
    </citation>
    <scope>NUCLEOTIDE SEQUENCE [LARGE SCALE GENOMIC DNA]</scope>
</reference>
<feature type="transmembrane region" description="Helical" evidence="1">
    <location>
        <begin position="104"/>
        <end position="130"/>
    </location>
</feature>
<keyword evidence="1" id="KW-0472">Membrane</keyword>
<name>A0A1F6VFD0_9BACT</name>
<dbReference type="Proteomes" id="UP000178235">
    <property type="component" value="Unassembled WGS sequence"/>
</dbReference>
<keyword evidence="1" id="KW-0812">Transmembrane</keyword>
<gene>
    <name evidence="2" type="ORF">A2738_00530</name>
</gene>
<evidence type="ECO:0000313" key="3">
    <source>
        <dbReference type="Proteomes" id="UP000178235"/>
    </source>
</evidence>
<keyword evidence="1" id="KW-1133">Transmembrane helix</keyword>
<evidence type="ECO:0000313" key="2">
    <source>
        <dbReference type="EMBL" id="OGI68361.1"/>
    </source>
</evidence>
<feature type="transmembrane region" description="Helical" evidence="1">
    <location>
        <begin position="77"/>
        <end position="98"/>
    </location>
</feature>
<feature type="transmembrane region" description="Helical" evidence="1">
    <location>
        <begin position="50"/>
        <end position="70"/>
    </location>
</feature>
<proteinExistence type="predicted"/>
<comment type="caution">
    <text evidence="2">The sequence shown here is derived from an EMBL/GenBank/DDBJ whole genome shotgun (WGS) entry which is preliminary data.</text>
</comment>
<feature type="transmembrane region" description="Helical" evidence="1">
    <location>
        <begin position="21"/>
        <end position="44"/>
    </location>
</feature>
<organism evidence="2 3">
    <name type="scientific">Candidatus Nomurabacteria bacterium RIFCSPHIGHO2_01_FULL_42_15</name>
    <dbReference type="NCBI Taxonomy" id="1801742"/>
    <lineage>
        <taxon>Bacteria</taxon>
        <taxon>Candidatus Nomuraibacteriota</taxon>
    </lineage>
</organism>
<dbReference type="EMBL" id="MFTS01000003">
    <property type="protein sequence ID" value="OGI68361.1"/>
    <property type="molecule type" value="Genomic_DNA"/>
</dbReference>
<dbReference type="AlphaFoldDB" id="A0A1F6VFD0"/>
<evidence type="ECO:0000256" key="1">
    <source>
        <dbReference type="SAM" id="Phobius"/>
    </source>
</evidence>
<accession>A0A1F6VFD0</accession>